<protein>
    <submittedName>
        <fullName evidence="3">Uncharacterized protein</fullName>
    </submittedName>
</protein>
<evidence type="ECO:0000313" key="3">
    <source>
        <dbReference type="EMBL" id="CAD7285169.1"/>
    </source>
</evidence>
<dbReference type="OrthoDB" id="10058185at2759"/>
<dbReference type="GO" id="GO:0008743">
    <property type="term" value="F:L-threonine 3-dehydrogenase activity"/>
    <property type="evidence" value="ECO:0007669"/>
    <property type="project" value="TreeGrafter"/>
</dbReference>
<dbReference type="EMBL" id="OA894222">
    <property type="protein sequence ID" value="CAD7285169.1"/>
    <property type="molecule type" value="Genomic_DNA"/>
</dbReference>
<organism evidence="3">
    <name type="scientific">Notodromas monacha</name>
    <dbReference type="NCBI Taxonomy" id="399045"/>
    <lineage>
        <taxon>Eukaryota</taxon>
        <taxon>Metazoa</taxon>
        <taxon>Ecdysozoa</taxon>
        <taxon>Arthropoda</taxon>
        <taxon>Crustacea</taxon>
        <taxon>Oligostraca</taxon>
        <taxon>Ostracoda</taxon>
        <taxon>Podocopa</taxon>
        <taxon>Podocopida</taxon>
        <taxon>Cypridocopina</taxon>
        <taxon>Cypridoidea</taxon>
        <taxon>Cyprididae</taxon>
        <taxon>Notodromas</taxon>
    </lineage>
</organism>
<dbReference type="GO" id="GO:0006567">
    <property type="term" value="P:L-threonine catabolic process"/>
    <property type="evidence" value="ECO:0007669"/>
    <property type="project" value="TreeGrafter"/>
</dbReference>
<dbReference type="EMBL" id="CAJPEX010012185">
    <property type="protein sequence ID" value="CAG0925321.1"/>
    <property type="molecule type" value="Genomic_DNA"/>
</dbReference>
<comment type="similarity">
    <text evidence="1">Belongs to the NAD(P)-dependent epimerase/dehydratase family.</text>
</comment>
<feature type="region of interest" description="Disordered" evidence="2">
    <location>
        <begin position="127"/>
        <end position="146"/>
    </location>
</feature>
<dbReference type="Proteomes" id="UP000678499">
    <property type="component" value="Unassembled WGS sequence"/>
</dbReference>
<evidence type="ECO:0000313" key="4">
    <source>
        <dbReference type="Proteomes" id="UP000678499"/>
    </source>
</evidence>
<proteinExistence type="inferred from homology"/>
<dbReference type="Gene3D" id="3.40.50.720">
    <property type="entry name" value="NAD(P)-binding Rossmann-like Domain"/>
    <property type="match status" value="1"/>
</dbReference>
<dbReference type="PANTHER" id="PTHR42687:SF1">
    <property type="entry name" value="L-THREONINE 3-DEHYDROGENASE, MITOCHONDRIAL"/>
    <property type="match status" value="1"/>
</dbReference>
<keyword evidence="4" id="KW-1185">Reference proteome</keyword>
<dbReference type="InterPro" id="IPR036291">
    <property type="entry name" value="NAD(P)-bd_dom_sf"/>
</dbReference>
<dbReference type="SUPFAM" id="SSF51735">
    <property type="entry name" value="NAD(P)-binding Rossmann-fold domains"/>
    <property type="match status" value="1"/>
</dbReference>
<feature type="compositionally biased region" description="Basic and acidic residues" evidence="2">
    <location>
        <begin position="127"/>
        <end position="138"/>
    </location>
</feature>
<gene>
    <name evidence="3" type="ORF">NMOB1V02_LOCUS12771</name>
</gene>
<evidence type="ECO:0000256" key="2">
    <source>
        <dbReference type="SAM" id="MobiDB-lite"/>
    </source>
</evidence>
<dbReference type="InterPro" id="IPR051225">
    <property type="entry name" value="NAD(P)_epim/dehydratase"/>
</dbReference>
<dbReference type="PANTHER" id="PTHR42687">
    <property type="entry name" value="L-THREONINE 3-DEHYDROGENASE"/>
    <property type="match status" value="1"/>
</dbReference>
<reference evidence="3" key="1">
    <citation type="submission" date="2020-11" db="EMBL/GenBank/DDBJ databases">
        <authorList>
            <person name="Tran Van P."/>
        </authorList>
    </citation>
    <scope>NUCLEOTIDE SEQUENCE</scope>
</reference>
<name>A0A7R9GLS3_9CRUS</name>
<sequence>MLPMMYIDDCLRSLTEMMETDEANLKQRTYNVAAMSFTPHQLANMVRKFVPQLRITYNPDSRQQIADGWPKMFDDSNARRDWGWSHDYDLEKMCSTVIDGIRRLQQESTSALPIDYDVEVKQALDLHRSSGEPGEQKEIIQQAGQS</sequence>
<accession>A0A7R9GLS3</accession>
<evidence type="ECO:0000256" key="1">
    <source>
        <dbReference type="ARBA" id="ARBA00007637"/>
    </source>
</evidence>
<dbReference type="AlphaFoldDB" id="A0A7R9GLS3"/>